<dbReference type="EMBL" id="PQFF01000049">
    <property type="protein sequence ID" value="RHZ86286.1"/>
    <property type="molecule type" value="Genomic_DNA"/>
</dbReference>
<comment type="caution">
    <text evidence="2">The sequence shown here is derived from an EMBL/GenBank/DDBJ whole genome shotgun (WGS) entry which is preliminary data.</text>
</comment>
<dbReference type="AlphaFoldDB" id="A0A397JJW7"/>
<keyword evidence="1" id="KW-1133">Transmembrane helix</keyword>
<reference evidence="2 3" key="1">
    <citation type="submission" date="2018-08" db="EMBL/GenBank/DDBJ databases">
        <title>Genome and evolution of the arbuscular mycorrhizal fungus Diversispora epigaea (formerly Glomus versiforme) and its bacterial endosymbionts.</title>
        <authorList>
            <person name="Sun X."/>
            <person name="Fei Z."/>
            <person name="Harrison M."/>
        </authorList>
    </citation>
    <scope>NUCLEOTIDE SEQUENCE [LARGE SCALE GENOMIC DNA]</scope>
    <source>
        <strain evidence="2 3">IT104</strain>
    </source>
</reference>
<gene>
    <name evidence="2" type="ORF">Glove_52g49</name>
</gene>
<evidence type="ECO:0000313" key="3">
    <source>
        <dbReference type="Proteomes" id="UP000266861"/>
    </source>
</evidence>
<accession>A0A397JJW7</accession>
<keyword evidence="1" id="KW-0472">Membrane</keyword>
<organism evidence="2 3">
    <name type="scientific">Diversispora epigaea</name>
    <dbReference type="NCBI Taxonomy" id="1348612"/>
    <lineage>
        <taxon>Eukaryota</taxon>
        <taxon>Fungi</taxon>
        <taxon>Fungi incertae sedis</taxon>
        <taxon>Mucoromycota</taxon>
        <taxon>Glomeromycotina</taxon>
        <taxon>Glomeromycetes</taxon>
        <taxon>Diversisporales</taxon>
        <taxon>Diversisporaceae</taxon>
        <taxon>Diversispora</taxon>
    </lineage>
</organism>
<name>A0A397JJW7_9GLOM</name>
<keyword evidence="3" id="KW-1185">Reference proteome</keyword>
<sequence length="77" mass="8721">MPIEIIVLTARTIGVIIALLMEIFEYSDWQENRLRYATFSIILTDRGNFCTDLLECITKSSATSKKSAKKVSMNDAM</sequence>
<proteinExistence type="predicted"/>
<evidence type="ECO:0000256" key="1">
    <source>
        <dbReference type="SAM" id="Phobius"/>
    </source>
</evidence>
<keyword evidence="1" id="KW-0812">Transmembrane</keyword>
<feature type="transmembrane region" description="Helical" evidence="1">
    <location>
        <begin position="6"/>
        <end position="24"/>
    </location>
</feature>
<evidence type="ECO:0000313" key="2">
    <source>
        <dbReference type="EMBL" id="RHZ86286.1"/>
    </source>
</evidence>
<protein>
    <submittedName>
        <fullName evidence="2">Uncharacterized protein</fullName>
    </submittedName>
</protein>
<dbReference type="Proteomes" id="UP000266861">
    <property type="component" value="Unassembled WGS sequence"/>
</dbReference>